<dbReference type="Proteomes" id="UP001150603">
    <property type="component" value="Unassembled WGS sequence"/>
</dbReference>
<keyword evidence="2" id="KW-1185">Reference proteome</keyword>
<dbReference type="EMBL" id="JANBPW010001950">
    <property type="protein sequence ID" value="KAJ1942495.1"/>
    <property type="molecule type" value="Genomic_DNA"/>
</dbReference>
<protein>
    <submittedName>
        <fullName evidence="1">Uncharacterized protein</fullName>
    </submittedName>
</protein>
<comment type="caution">
    <text evidence="1">The sequence shown here is derived from an EMBL/GenBank/DDBJ whole genome shotgun (WGS) entry which is preliminary data.</text>
</comment>
<sequence length="216" mass="24197">MLVPESHSVYPVRAVIVMGVSGCGKSTIGQALATELGDVPFIDADSLHPQANITKMERGEPLVDSDRWPWLSAVRARIEHEAQSLLSGHDSSLKQVRRVVNDRNGADSVSRMYVVCACSSLRRSYREFLSRGDEEHVTHDTVFVHIDVTKKELERRLQERKGHFFSPKLLDSQLETLEVPDPTREASIVLYGNVSEPEVAHAAYMSVRNFVTKNSL</sequence>
<evidence type="ECO:0000313" key="2">
    <source>
        <dbReference type="Proteomes" id="UP001150603"/>
    </source>
</evidence>
<organism evidence="1 2">
    <name type="scientific">Linderina macrospora</name>
    <dbReference type="NCBI Taxonomy" id="4868"/>
    <lineage>
        <taxon>Eukaryota</taxon>
        <taxon>Fungi</taxon>
        <taxon>Fungi incertae sedis</taxon>
        <taxon>Zoopagomycota</taxon>
        <taxon>Kickxellomycotina</taxon>
        <taxon>Kickxellomycetes</taxon>
        <taxon>Kickxellales</taxon>
        <taxon>Kickxellaceae</taxon>
        <taxon>Linderina</taxon>
    </lineage>
</organism>
<name>A0ACC1J979_9FUNG</name>
<gene>
    <name evidence="1" type="ORF">FBU59_003183</name>
</gene>
<evidence type="ECO:0000313" key="1">
    <source>
        <dbReference type="EMBL" id="KAJ1942495.1"/>
    </source>
</evidence>
<accession>A0ACC1J979</accession>
<reference evidence="1" key="1">
    <citation type="submission" date="2022-07" db="EMBL/GenBank/DDBJ databases">
        <title>Phylogenomic reconstructions and comparative analyses of Kickxellomycotina fungi.</title>
        <authorList>
            <person name="Reynolds N.K."/>
            <person name="Stajich J.E."/>
            <person name="Barry K."/>
            <person name="Grigoriev I.V."/>
            <person name="Crous P."/>
            <person name="Smith M.E."/>
        </authorList>
    </citation>
    <scope>NUCLEOTIDE SEQUENCE</scope>
    <source>
        <strain evidence="1">NRRL 5244</strain>
    </source>
</reference>
<proteinExistence type="predicted"/>